<proteinExistence type="inferred from homology"/>
<dbReference type="EC" id="3.4.16.-" evidence="2"/>
<dbReference type="InterPro" id="IPR029058">
    <property type="entry name" value="AB_hydrolase_fold"/>
</dbReference>
<dbReference type="Proteomes" id="UP000298663">
    <property type="component" value="Unassembled WGS sequence"/>
</dbReference>
<comment type="caution">
    <text evidence="3">The sequence shown here is derived from an EMBL/GenBank/DDBJ whole genome shotgun (WGS) entry which is preliminary data.</text>
</comment>
<organism evidence="3 4">
    <name type="scientific">Steinernema carpocapsae</name>
    <name type="common">Entomopathogenic nematode</name>
    <dbReference type="NCBI Taxonomy" id="34508"/>
    <lineage>
        <taxon>Eukaryota</taxon>
        <taxon>Metazoa</taxon>
        <taxon>Ecdysozoa</taxon>
        <taxon>Nematoda</taxon>
        <taxon>Chromadorea</taxon>
        <taxon>Rhabditida</taxon>
        <taxon>Tylenchina</taxon>
        <taxon>Panagrolaimomorpha</taxon>
        <taxon>Strongyloidoidea</taxon>
        <taxon>Steinernematidae</taxon>
        <taxon>Steinernema</taxon>
    </lineage>
</organism>
<keyword evidence="2" id="KW-0121">Carboxypeptidase</keyword>
<evidence type="ECO:0000313" key="4">
    <source>
        <dbReference type="Proteomes" id="UP000298663"/>
    </source>
</evidence>
<reference evidence="3 4" key="2">
    <citation type="journal article" date="2019" name="G3 (Bethesda)">
        <title>Hybrid Assembly of the Genome of the Entomopathogenic Nematode Steinernema carpocapsae Identifies the X-Chromosome.</title>
        <authorList>
            <person name="Serra L."/>
            <person name="Macchietto M."/>
            <person name="Macias-Munoz A."/>
            <person name="McGill C.J."/>
            <person name="Rodriguez I.M."/>
            <person name="Rodriguez B."/>
            <person name="Murad R."/>
            <person name="Mortazavi A."/>
        </authorList>
    </citation>
    <scope>NUCLEOTIDE SEQUENCE [LARGE SCALE GENOMIC DNA]</scope>
    <source>
        <strain evidence="3 4">ALL</strain>
    </source>
</reference>
<reference evidence="3 4" key="1">
    <citation type="journal article" date="2015" name="Genome Biol.">
        <title>Comparative genomics of Steinernema reveals deeply conserved gene regulatory networks.</title>
        <authorList>
            <person name="Dillman A.R."/>
            <person name="Macchietto M."/>
            <person name="Porter C.F."/>
            <person name="Rogers A."/>
            <person name="Williams B."/>
            <person name="Antoshechkin I."/>
            <person name="Lee M.M."/>
            <person name="Goodwin Z."/>
            <person name="Lu X."/>
            <person name="Lewis E.E."/>
            <person name="Goodrich-Blair H."/>
            <person name="Stock S.P."/>
            <person name="Adams B.J."/>
            <person name="Sternberg P.W."/>
            <person name="Mortazavi A."/>
        </authorList>
    </citation>
    <scope>NUCLEOTIDE SEQUENCE [LARGE SCALE GENOMIC DNA]</scope>
    <source>
        <strain evidence="3 4">ALL</strain>
    </source>
</reference>
<keyword evidence="2" id="KW-0732">Signal</keyword>
<dbReference type="AlphaFoldDB" id="A0A4U8UKG7"/>
<keyword evidence="2" id="KW-0378">Hydrolase</keyword>
<name>A0A4U8UKG7_STECR</name>
<dbReference type="EMBL" id="AZBU02000001">
    <property type="protein sequence ID" value="TMS33424.1"/>
    <property type="molecule type" value="Genomic_DNA"/>
</dbReference>
<dbReference type="PROSITE" id="PS00131">
    <property type="entry name" value="CARBOXYPEPT_SER_SER"/>
    <property type="match status" value="1"/>
</dbReference>
<dbReference type="PROSITE" id="PS00560">
    <property type="entry name" value="CARBOXYPEPT_SER_HIS"/>
    <property type="match status" value="1"/>
</dbReference>
<dbReference type="InterPro" id="IPR033124">
    <property type="entry name" value="Ser_caboxypep_his_AS"/>
</dbReference>
<gene>
    <name evidence="3" type="ORF">L596_001167</name>
</gene>
<keyword evidence="2" id="KW-0645">Protease</keyword>
<dbReference type="Gene3D" id="3.40.50.1820">
    <property type="entry name" value="alpha/beta hydrolase"/>
    <property type="match status" value="1"/>
</dbReference>
<feature type="chain" id="PRO_5020911856" description="Carboxypeptidase" evidence="2">
    <location>
        <begin position="19"/>
        <end position="451"/>
    </location>
</feature>
<evidence type="ECO:0000256" key="1">
    <source>
        <dbReference type="ARBA" id="ARBA00009431"/>
    </source>
</evidence>
<dbReference type="InterPro" id="IPR001563">
    <property type="entry name" value="Peptidase_S10"/>
</dbReference>
<accession>A0A4U8UKG7</accession>
<protein>
    <recommendedName>
        <fullName evidence="2">Carboxypeptidase</fullName>
        <ecNumber evidence="2">3.4.16.-</ecNumber>
    </recommendedName>
</protein>
<keyword evidence="4" id="KW-1185">Reference proteome</keyword>
<dbReference type="PANTHER" id="PTHR11802">
    <property type="entry name" value="SERINE PROTEASE FAMILY S10 SERINE CARBOXYPEPTIDASE"/>
    <property type="match status" value="1"/>
</dbReference>
<dbReference type="PRINTS" id="PR00724">
    <property type="entry name" value="CRBOXYPTASEC"/>
</dbReference>
<dbReference type="GO" id="GO:0006508">
    <property type="term" value="P:proteolysis"/>
    <property type="evidence" value="ECO:0007669"/>
    <property type="project" value="UniProtKB-KW"/>
</dbReference>
<dbReference type="OrthoDB" id="1022205at2759"/>
<evidence type="ECO:0000313" key="3">
    <source>
        <dbReference type="EMBL" id="TMS33424.1"/>
    </source>
</evidence>
<dbReference type="PANTHER" id="PTHR11802:SF38">
    <property type="entry name" value="SERINE CARBOXYPEPTIDASE CTSA-1.2"/>
    <property type="match status" value="1"/>
</dbReference>
<feature type="signal peptide" evidence="2">
    <location>
        <begin position="1"/>
        <end position="18"/>
    </location>
</feature>
<dbReference type="SUPFAM" id="SSF53474">
    <property type="entry name" value="alpha/beta-Hydrolases"/>
    <property type="match status" value="1"/>
</dbReference>
<sequence>MYLPVALLAFCLCASAYGALMPQLPGAPAVSFRQYAGYFDVGENKGHHLHYWFTESQADNDPLLLFLYGGPGCSGMAASLTEWGPYRLNSDGKTLQINEFSWNNNANVLILEAPAGVGYSYTDDGNVATNDDKTAEENWEALCEFFKKFSEFHPNDFYITGESYAGIYVPTLADVILKRQNVFQMNLKGLFIGNGLTSQKLNIDTTMQFEYDHGMVSESLWQRAKYECCNQDTDGCAFHSFTGTGFCASFVKNVTMNVWTSGVNPYDIYDSCSGEAAQKATLSQRFQVDHFHATGLPAPAHLEVVNCIDEHAVNAYLNIPAVRKAFFVSTKVGDYESCSLDVTTHYTKQSQEMGSIIKNAIASGVRVYLYHGDVDSACNFMMGQRFSATLGVAKVSNKQEYYVNGQIGGYYTAYNGLEFATVRGAGHVVPAYKPDVALHILSRYLKGQSPV</sequence>
<dbReference type="GO" id="GO:0004185">
    <property type="term" value="F:serine-type carboxypeptidase activity"/>
    <property type="evidence" value="ECO:0007669"/>
    <property type="project" value="UniProtKB-UniRule"/>
</dbReference>
<dbReference type="STRING" id="34508.A0A4U8UKG7"/>
<evidence type="ECO:0000256" key="2">
    <source>
        <dbReference type="RuleBase" id="RU361156"/>
    </source>
</evidence>
<comment type="similarity">
    <text evidence="1 2">Belongs to the peptidase S10 family.</text>
</comment>
<dbReference type="InterPro" id="IPR018202">
    <property type="entry name" value="Ser_caboxypep_ser_AS"/>
</dbReference>
<dbReference type="Pfam" id="PF00450">
    <property type="entry name" value="Peptidase_S10"/>
    <property type="match status" value="1"/>
</dbReference>